<protein>
    <submittedName>
        <fullName evidence="1">Uncharacterized protein</fullName>
    </submittedName>
</protein>
<accession>A0ABQ7B402</accession>
<name>A0ABQ7B402_BRACR</name>
<proteinExistence type="predicted"/>
<organism evidence="1 2">
    <name type="scientific">Brassica cretica</name>
    <name type="common">Mustard</name>
    <dbReference type="NCBI Taxonomy" id="69181"/>
    <lineage>
        <taxon>Eukaryota</taxon>
        <taxon>Viridiplantae</taxon>
        <taxon>Streptophyta</taxon>
        <taxon>Embryophyta</taxon>
        <taxon>Tracheophyta</taxon>
        <taxon>Spermatophyta</taxon>
        <taxon>Magnoliopsida</taxon>
        <taxon>eudicotyledons</taxon>
        <taxon>Gunneridae</taxon>
        <taxon>Pentapetalae</taxon>
        <taxon>rosids</taxon>
        <taxon>malvids</taxon>
        <taxon>Brassicales</taxon>
        <taxon>Brassicaceae</taxon>
        <taxon>Brassiceae</taxon>
        <taxon>Brassica</taxon>
    </lineage>
</organism>
<reference evidence="1 2" key="1">
    <citation type="journal article" date="2020" name="BMC Genomics">
        <title>Intraspecific diversification of the crop wild relative Brassica cretica Lam. using demographic model selection.</title>
        <authorList>
            <person name="Kioukis A."/>
            <person name="Michalopoulou V.A."/>
            <person name="Briers L."/>
            <person name="Pirintsos S."/>
            <person name="Studholme D.J."/>
            <person name="Pavlidis P."/>
            <person name="Sarris P.F."/>
        </authorList>
    </citation>
    <scope>NUCLEOTIDE SEQUENCE [LARGE SCALE GENOMIC DNA]</scope>
    <source>
        <strain evidence="2">cv. PFS-1207/04</strain>
    </source>
</reference>
<evidence type="ECO:0000313" key="1">
    <source>
        <dbReference type="EMBL" id="KAF3527274.1"/>
    </source>
</evidence>
<dbReference type="EMBL" id="QGKV02001507">
    <property type="protein sequence ID" value="KAF3527274.1"/>
    <property type="molecule type" value="Genomic_DNA"/>
</dbReference>
<sequence length="112" mass="13091">MFRNGSEIFVSCSAISDDLGDSSSNSTIRYVLQLPKAHVFDRGPLRYNPKLGPTFVPQPFWFSWETEKVKITVIRRRRDSREVVRHAHRLDLTCRPFLNRAVKIEGSWPVRF</sequence>
<comment type="caution">
    <text evidence="1">The sequence shown here is derived from an EMBL/GenBank/DDBJ whole genome shotgun (WGS) entry which is preliminary data.</text>
</comment>
<dbReference type="Proteomes" id="UP000266723">
    <property type="component" value="Unassembled WGS sequence"/>
</dbReference>
<evidence type="ECO:0000313" key="2">
    <source>
        <dbReference type="Proteomes" id="UP000266723"/>
    </source>
</evidence>
<keyword evidence="2" id="KW-1185">Reference proteome</keyword>
<gene>
    <name evidence="1" type="ORF">DY000_02037506</name>
</gene>